<feature type="binding site" evidence="19">
    <location>
        <position position="243"/>
    </location>
    <ligand>
        <name>ATP</name>
        <dbReference type="ChEBI" id="CHEBI:30616"/>
        <label>1</label>
    </ligand>
</feature>
<evidence type="ECO:0000256" key="7">
    <source>
        <dbReference type="ARBA" id="ARBA00022605"/>
    </source>
</evidence>
<evidence type="ECO:0000256" key="18">
    <source>
        <dbReference type="ARBA" id="ARBA00062056"/>
    </source>
</evidence>
<feature type="region of interest" description="Allosteric domain" evidence="19">
    <location>
        <begin position="951"/>
        <end position="1043"/>
    </location>
</feature>
<evidence type="ECO:0000256" key="12">
    <source>
        <dbReference type="ARBA" id="ARBA00022842"/>
    </source>
</evidence>
<dbReference type="InterPro" id="IPR058047">
    <property type="entry name" value="CPSase_preATP-grasp"/>
</dbReference>
<comment type="catalytic activity">
    <reaction evidence="15 19">
        <text>hydrogencarbonate + NH4(+) + 2 ATP = carbamoyl phosphate + 2 ADP + phosphate + 2 H(+)</text>
        <dbReference type="Rhea" id="RHEA:18029"/>
        <dbReference type="ChEBI" id="CHEBI:15378"/>
        <dbReference type="ChEBI" id="CHEBI:17544"/>
        <dbReference type="ChEBI" id="CHEBI:28938"/>
        <dbReference type="ChEBI" id="CHEBI:30616"/>
        <dbReference type="ChEBI" id="CHEBI:43474"/>
        <dbReference type="ChEBI" id="CHEBI:58228"/>
        <dbReference type="ChEBI" id="CHEBI:456216"/>
        <dbReference type="EC" id="6.3.4.16"/>
    </reaction>
</comment>
<comment type="subunit">
    <text evidence="18 19">Composed of two chains; the small (or glutamine) chain promotes the hydrolysis of glutamine to ammonia, which is used by the large (or ammonia) chain to synthesize carbamoyl phosphate. Tetramer of heterodimers (alpha,beta)4.</text>
</comment>
<feature type="binding site" evidence="19">
    <location>
        <position position="857"/>
    </location>
    <ligand>
        <name>Mn(2+)</name>
        <dbReference type="ChEBI" id="CHEBI:29035"/>
        <label>4</label>
    </ligand>
</feature>
<feature type="binding site" evidence="19">
    <location>
        <position position="802"/>
    </location>
    <ligand>
        <name>ATP</name>
        <dbReference type="ChEBI" id="CHEBI:30616"/>
        <label>2</label>
    </ligand>
</feature>
<gene>
    <name evidence="19 22" type="primary">carB</name>
    <name evidence="22" type="ORF">ENS82_14565</name>
</gene>
<feature type="binding site" evidence="19">
    <location>
        <position position="801"/>
    </location>
    <ligand>
        <name>ATP</name>
        <dbReference type="ChEBI" id="CHEBI:30616"/>
        <label>2</label>
    </ligand>
</feature>
<protein>
    <recommendedName>
        <fullName evidence="19">Carbamoyl phosphate synthase large chain</fullName>
        <ecNumber evidence="19">6.3.4.16</ecNumber>
        <ecNumber evidence="19">6.3.5.5</ecNumber>
    </recommendedName>
    <alternativeName>
        <fullName evidence="19">Carbamoyl phosphate synthetase ammonia chain</fullName>
    </alternativeName>
</protein>
<dbReference type="EC" id="6.3.5.5" evidence="19"/>
<feature type="binding site" evidence="19">
    <location>
        <position position="302"/>
    </location>
    <ligand>
        <name>Mg(2+)</name>
        <dbReference type="ChEBI" id="CHEBI:18420"/>
        <label>2</label>
    </ligand>
</feature>
<dbReference type="NCBIfam" id="NF009455">
    <property type="entry name" value="PRK12815.1"/>
    <property type="match status" value="1"/>
</dbReference>
<feature type="domain" description="ATP-grasp" evidence="20">
    <location>
        <begin position="133"/>
        <end position="329"/>
    </location>
</feature>
<dbReference type="NCBIfam" id="TIGR01369">
    <property type="entry name" value="CPSaseII_lrg"/>
    <property type="match status" value="1"/>
</dbReference>
<keyword evidence="11 19" id="KW-0067">ATP-binding</keyword>
<dbReference type="InterPro" id="IPR006275">
    <property type="entry name" value="CPSase_lsu"/>
</dbReference>
<dbReference type="PANTHER" id="PTHR11405:SF53">
    <property type="entry name" value="CARBAMOYL-PHOSPHATE SYNTHASE [AMMONIA], MITOCHONDRIAL"/>
    <property type="match status" value="1"/>
</dbReference>
<evidence type="ECO:0000256" key="9">
    <source>
        <dbReference type="ARBA" id="ARBA00022737"/>
    </source>
</evidence>
<sequence>MPARTDLKKILIIGSGPITIGQAAEFDYSGTQAVKALRSVGYQVVLVNSNPATIMTDPELSDGTYLEPLTVEFLEKIIAAERPDALLPTLGGQTALNLSMALYEQGILEKYGVELIGANAAAIKKGEDREEFQKAMLKIGVDVPRGKMVHSLEEGLAFAREVTGYPVVVRPSFTLGGTGGGIAENEAEFVEILSRGLSLSPTHSALVEESIVGWKEYELEVMRDKNDTVVIITSIENVDPMGVHTGDSITVAPAQTLSDVEYQRMRDAAIAIIREIGVETGGSNIQFAVDPKSGRMIVIEMNPRVSRSSALASKATGFPIAKIAALLAVGYTLDEIPNDITQKTPASFEPTIDYVVTKIPRFAFEKFSTLPNTNPGGFSDRLGTQMKSVGEVMAIGRTFKESFGKALRSLEADVRSEFSGLTTEELEARLYPSPTRIYAVLELLRRGVQVDHLYEKTKIEPWFLTQLKEVVEAEHDLETEPHRLEDLEDWRYVKGLGLSDARVGELLGVSEAAARKQRLAAGCKPVYKTVDTCAAEFEAYTPYHYSTYELEDEVRPTSKPKVVILGSGPIRIGQGVEFDYATVHAVWALREAAIPPERPGEAGARGYETIMVNSNPETVSTDYDTADRLYFEPLTLEDVLNLAEHEKPIGVIATLGGQTPLKLAKKLAEAGVPLLGTSWEAIHKAEDRAEFNQLCAALGIPQPKGAVARTPEEALKLAETLGYPLMARPSYVLGGRAMQVVRNPEELRWYLSGIYAALAERPSILLDQYLENALELDVDALCDGKQVVVAGIMEHIERAGVHSGDSATILPPISLTPEQLETVKAYTRKLALAVGVRGLINVQYAIKDGVVYILEANPRASRTVPFVSKAIGHPLAKYAALIAVGHTLEELGFTQDPTPSFYAVKEVLIPWLKFPGVIPVLGPEMRSTGESMGIDTDPYLAYYRAELGVGQRLPLSGRVRFIEAEELKPDWEAAGFEVSEGDYDLLIALTPHPELRRAVETGKPFITTLEGARWSLEAILRARSSSLSVRSLQAWHGAKKPAL</sequence>
<dbReference type="InterPro" id="IPR036897">
    <property type="entry name" value="CarbamoylP_synth_lsu_oligo_sf"/>
</dbReference>
<comment type="function">
    <text evidence="17 19">Large subunit of the glutamine-dependent carbamoyl phosphate synthetase (CPSase). CPSase catalyzes the formation of carbamoyl phosphate from the ammonia moiety of glutamine, carbonate, and phosphate donated by ATP, constituting the first step of 2 biosynthetic pathways, one leading to arginine and/or urea and the other to pyrimidine nucleotides. The large subunit (synthetase) binds the substrates ammonia (free or transferred from glutamine from the small subunit), hydrogencarbonate and ATP and carries out an ATP-coupled ligase reaction, activating hydrogencarbonate by forming carboxy phosphate which reacts with ammonia to form carbamoyl phosphate.</text>
</comment>
<dbReference type="GO" id="GO:0006541">
    <property type="term" value="P:glutamine metabolic process"/>
    <property type="evidence" value="ECO:0007669"/>
    <property type="project" value="TreeGrafter"/>
</dbReference>
<dbReference type="InterPro" id="IPR005483">
    <property type="entry name" value="CPSase_dom"/>
</dbReference>
<comment type="similarity">
    <text evidence="4 19">Belongs to the CarB family.</text>
</comment>
<feature type="binding site" evidence="19">
    <location>
        <position position="855"/>
    </location>
    <ligand>
        <name>Mn(2+)</name>
        <dbReference type="ChEBI" id="CHEBI:29035"/>
        <label>3</label>
    </ligand>
</feature>
<dbReference type="PRINTS" id="PR00098">
    <property type="entry name" value="CPSASE"/>
</dbReference>
<dbReference type="PROSITE" id="PS00867">
    <property type="entry name" value="CPSASE_2"/>
    <property type="match status" value="2"/>
</dbReference>
<dbReference type="SUPFAM" id="SSF48108">
    <property type="entry name" value="Carbamoyl phosphate synthetase, large subunit connection domain"/>
    <property type="match status" value="1"/>
</dbReference>
<dbReference type="EMBL" id="DSWI01000036">
    <property type="protein sequence ID" value="HFG21908.1"/>
    <property type="molecule type" value="Genomic_DNA"/>
</dbReference>
<evidence type="ECO:0000256" key="1">
    <source>
        <dbReference type="ARBA" id="ARBA00001936"/>
    </source>
</evidence>
<dbReference type="Pfam" id="PF25596">
    <property type="entry name" value="CPSase_L_D1"/>
    <property type="match status" value="2"/>
</dbReference>
<keyword evidence="14" id="KW-0464">Manganese</keyword>
<feature type="binding site" evidence="19">
    <location>
        <position position="286"/>
    </location>
    <ligand>
        <name>Mg(2+)</name>
        <dbReference type="ChEBI" id="CHEBI:18420"/>
        <label>1</label>
    </ligand>
</feature>
<dbReference type="UniPathway" id="UPA00070">
    <property type="reaction ID" value="UER00115"/>
</dbReference>
<feature type="binding site" evidence="19">
    <location>
        <position position="768"/>
    </location>
    <ligand>
        <name>ATP</name>
        <dbReference type="ChEBI" id="CHEBI:30616"/>
        <label>2</label>
    </ligand>
</feature>
<feature type="binding site" evidence="19">
    <location>
        <position position="216"/>
    </location>
    <ligand>
        <name>ATP</name>
        <dbReference type="ChEBI" id="CHEBI:30616"/>
        <label>1</label>
    </ligand>
</feature>
<feature type="binding site" evidence="19">
    <location>
        <position position="770"/>
    </location>
    <ligand>
        <name>ATP</name>
        <dbReference type="ChEBI" id="CHEBI:30616"/>
        <label>2</label>
    </ligand>
</feature>
<dbReference type="PROSITE" id="PS51855">
    <property type="entry name" value="MGS"/>
    <property type="match status" value="1"/>
</dbReference>
<proteinExistence type="inferred from homology"/>
<reference evidence="22" key="1">
    <citation type="journal article" date="2020" name="mSystems">
        <title>Genome- and Community-Level Interaction Insights into Carbon Utilization and Element Cycling Functions of Hydrothermarchaeota in Hydrothermal Sediment.</title>
        <authorList>
            <person name="Zhou Z."/>
            <person name="Liu Y."/>
            <person name="Xu W."/>
            <person name="Pan J."/>
            <person name="Luo Z.H."/>
            <person name="Li M."/>
        </authorList>
    </citation>
    <scope>NUCLEOTIDE SEQUENCE [LARGE SCALE GENOMIC DNA]</scope>
    <source>
        <strain evidence="22">SpSt-524</strain>
    </source>
</reference>
<feature type="binding site" evidence="19">
    <location>
        <position position="843"/>
    </location>
    <ligand>
        <name>ATP</name>
        <dbReference type="ChEBI" id="CHEBI:30616"/>
        <label>2</label>
    </ligand>
</feature>
<evidence type="ECO:0000256" key="19">
    <source>
        <dbReference type="HAMAP-Rule" id="MF_01210"/>
    </source>
</evidence>
<evidence type="ECO:0000256" key="10">
    <source>
        <dbReference type="ARBA" id="ARBA00022741"/>
    </source>
</evidence>
<feature type="binding site" evidence="19">
    <location>
        <position position="300"/>
    </location>
    <ligand>
        <name>Mg(2+)</name>
        <dbReference type="ChEBI" id="CHEBI:18420"/>
        <label>1</label>
    </ligand>
</feature>
<dbReference type="Pfam" id="PF02786">
    <property type="entry name" value="CPSase_L_D2"/>
    <property type="match status" value="2"/>
</dbReference>
<feature type="binding site" evidence="19">
    <location>
        <position position="286"/>
    </location>
    <ligand>
        <name>Mn(2+)</name>
        <dbReference type="ChEBI" id="CHEBI:29035"/>
        <label>1</label>
    </ligand>
</feature>
<dbReference type="Gene3D" id="3.30.470.20">
    <property type="entry name" value="ATP-grasp fold, B domain"/>
    <property type="match status" value="2"/>
</dbReference>
<keyword evidence="10 19" id="KW-0547">Nucleotide-binding</keyword>
<feature type="binding site" evidence="19">
    <location>
        <position position="855"/>
    </location>
    <ligand>
        <name>Mg(2+)</name>
        <dbReference type="ChEBI" id="CHEBI:18420"/>
        <label>3</label>
    </ligand>
</feature>
<feature type="binding site" evidence="19">
    <location>
        <position position="843"/>
    </location>
    <ligand>
        <name>Mg(2+)</name>
        <dbReference type="ChEBI" id="CHEBI:18420"/>
        <label>3</label>
    </ligand>
</feature>
<dbReference type="GO" id="GO:0004087">
    <property type="term" value="F:carbamoyl-phosphate synthase (ammonia) activity"/>
    <property type="evidence" value="ECO:0007669"/>
    <property type="project" value="UniProtKB-EC"/>
</dbReference>
<comment type="caution">
    <text evidence="22">The sequence shown here is derived from an EMBL/GenBank/DDBJ whole genome shotgun (WGS) entry which is preliminary data.</text>
</comment>
<organism evidence="22">
    <name type="scientific">Meiothermus ruber</name>
    <dbReference type="NCBI Taxonomy" id="277"/>
    <lineage>
        <taxon>Bacteria</taxon>
        <taxon>Thermotogati</taxon>
        <taxon>Deinococcota</taxon>
        <taxon>Deinococci</taxon>
        <taxon>Thermales</taxon>
        <taxon>Thermaceae</taxon>
        <taxon>Meiothermus</taxon>
    </lineage>
</organism>
<dbReference type="SUPFAM" id="SSF56059">
    <property type="entry name" value="Glutathione synthetase ATP-binding domain-like"/>
    <property type="match status" value="2"/>
</dbReference>
<accession>A0A7C3DRJ4</accession>
<evidence type="ECO:0000259" key="21">
    <source>
        <dbReference type="PROSITE" id="PS51855"/>
    </source>
</evidence>
<feature type="binding site" evidence="19">
    <location>
        <position position="300"/>
    </location>
    <ligand>
        <name>ATP</name>
        <dbReference type="ChEBI" id="CHEBI:30616"/>
        <label>1</label>
    </ligand>
</feature>
<evidence type="ECO:0000256" key="3">
    <source>
        <dbReference type="ARBA" id="ARBA00005077"/>
    </source>
</evidence>
<feature type="binding site" evidence="19">
    <location>
        <position position="176"/>
    </location>
    <ligand>
        <name>ATP</name>
        <dbReference type="ChEBI" id="CHEBI:30616"/>
        <label>1</label>
    </ligand>
</feature>
<keyword evidence="5 19" id="KW-0055">Arginine biosynthesis</keyword>
<dbReference type="AlphaFoldDB" id="A0A7C3DRJ4"/>
<keyword evidence="7 19" id="KW-0028">Amino-acid biosynthesis</keyword>
<evidence type="ECO:0000256" key="4">
    <source>
        <dbReference type="ARBA" id="ARBA00009799"/>
    </source>
</evidence>
<evidence type="ECO:0000256" key="8">
    <source>
        <dbReference type="ARBA" id="ARBA00022723"/>
    </source>
</evidence>
<dbReference type="PROSITE" id="PS00866">
    <property type="entry name" value="CPSASE_1"/>
    <property type="match status" value="1"/>
</dbReference>
<evidence type="ECO:0000256" key="5">
    <source>
        <dbReference type="ARBA" id="ARBA00022571"/>
    </source>
</evidence>
<dbReference type="FunFam" id="3.40.50.20:FF:000001">
    <property type="entry name" value="Carbamoyl-phosphate synthase large chain"/>
    <property type="match status" value="2"/>
</dbReference>
<dbReference type="InterPro" id="IPR011607">
    <property type="entry name" value="MGS-like_dom"/>
</dbReference>
<dbReference type="FunFam" id="3.30.470.20:FF:000026">
    <property type="entry name" value="Carbamoyl-phosphate synthase large chain"/>
    <property type="match status" value="1"/>
</dbReference>
<evidence type="ECO:0000256" key="11">
    <source>
        <dbReference type="ARBA" id="ARBA00022840"/>
    </source>
</evidence>
<dbReference type="PANTHER" id="PTHR11405">
    <property type="entry name" value="CARBAMOYLTRANSFERASE FAMILY MEMBER"/>
    <property type="match status" value="1"/>
</dbReference>
<keyword evidence="9 19" id="KW-0677">Repeat</keyword>
<dbReference type="InterPro" id="IPR005479">
    <property type="entry name" value="CPAse_ATP-bd"/>
</dbReference>
<feature type="binding site" evidence="19">
    <location>
        <position position="803"/>
    </location>
    <ligand>
        <name>ATP</name>
        <dbReference type="ChEBI" id="CHEBI:30616"/>
        <label>2</label>
    </ligand>
</feature>
<dbReference type="SUPFAM" id="SSF52440">
    <property type="entry name" value="PreATP-grasp domain"/>
    <property type="match status" value="2"/>
</dbReference>
<evidence type="ECO:0000313" key="22">
    <source>
        <dbReference type="EMBL" id="HFG21908.1"/>
    </source>
</evidence>
<dbReference type="InterPro" id="IPR011761">
    <property type="entry name" value="ATP-grasp"/>
</dbReference>
<feature type="binding site" evidence="19">
    <location>
        <position position="286"/>
    </location>
    <ligand>
        <name>ATP</name>
        <dbReference type="ChEBI" id="CHEBI:30616"/>
        <label>1</label>
    </ligand>
</feature>
<evidence type="ECO:0000256" key="6">
    <source>
        <dbReference type="ARBA" id="ARBA00022598"/>
    </source>
</evidence>
<comment type="cofactor">
    <cofactor evidence="1">
        <name>Mn(2+)</name>
        <dbReference type="ChEBI" id="CHEBI:29035"/>
    </cofactor>
</comment>
<feature type="binding site" evidence="19">
    <location>
        <position position="800"/>
    </location>
    <ligand>
        <name>ATP</name>
        <dbReference type="ChEBI" id="CHEBI:30616"/>
        <label>2</label>
    </ligand>
</feature>
<comment type="caution">
    <text evidence="19">Lacks conserved residue(s) required for the propagation of feature annotation.</text>
</comment>
<keyword evidence="13 19" id="KW-0665">Pyrimidine biosynthesis</keyword>
<dbReference type="Gene3D" id="3.40.50.20">
    <property type="match status" value="2"/>
</dbReference>
<feature type="region of interest" description="Carboxyphosphate synthetic domain" evidence="19">
    <location>
        <begin position="1"/>
        <end position="411"/>
    </location>
</feature>
<dbReference type="Pfam" id="PF02787">
    <property type="entry name" value="CPSase_L_D3"/>
    <property type="match status" value="1"/>
</dbReference>
<keyword evidence="6 19" id="KW-0436">Ligase</keyword>
<feature type="binding site" evidence="19">
    <location>
        <position position="855"/>
    </location>
    <ligand>
        <name>ATP</name>
        <dbReference type="ChEBI" id="CHEBI:30616"/>
        <label>2</label>
    </ligand>
</feature>
<dbReference type="GO" id="GO:0004088">
    <property type="term" value="F:carbamoyl-phosphate synthase (glutamine-hydrolyzing) activity"/>
    <property type="evidence" value="ECO:0007669"/>
    <property type="project" value="UniProtKB-UniRule"/>
</dbReference>
<dbReference type="GO" id="GO:0006526">
    <property type="term" value="P:L-arginine biosynthetic process"/>
    <property type="evidence" value="ECO:0007669"/>
    <property type="project" value="UniProtKB-UniRule"/>
</dbReference>
<feature type="binding site" evidence="19">
    <location>
        <position position="855"/>
    </location>
    <ligand>
        <name>Mg(2+)</name>
        <dbReference type="ChEBI" id="CHEBI:18420"/>
        <label>4</label>
    </ligand>
</feature>
<feature type="binding site" evidence="19">
    <location>
        <position position="300"/>
    </location>
    <ligand>
        <name>Mn(2+)</name>
        <dbReference type="ChEBI" id="CHEBI:29035"/>
        <label>1</label>
    </ligand>
</feature>
<dbReference type="NCBIfam" id="NF003671">
    <property type="entry name" value="PRK05294.1"/>
    <property type="match status" value="1"/>
</dbReference>
<dbReference type="InterPro" id="IPR016185">
    <property type="entry name" value="PreATP-grasp_dom_sf"/>
</dbReference>
<evidence type="ECO:0000256" key="14">
    <source>
        <dbReference type="ARBA" id="ARBA00023211"/>
    </source>
</evidence>
<keyword evidence="12" id="KW-0460">Magnesium</keyword>
<evidence type="ECO:0000259" key="20">
    <source>
        <dbReference type="PROSITE" id="PS50975"/>
    </source>
</evidence>
<feature type="domain" description="ATP-grasp" evidence="20">
    <location>
        <begin position="692"/>
        <end position="884"/>
    </location>
</feature>
<dbReference type="GO" id="GO:0005737">
    <property type="term" value="C:cytoplasm"/>
    <property type="evidence" value="ECO:0007669"/>
    <property type="project" value="TreeGrafter"/>
</dbReference>
<dbReference type="GO" id="GO:0044205">
    <property type="term" value="P:'de novo' UMP biosynthetic process"/>
    <property type="evidence" value="ECO:0007669"/>
    <property type="project" value="UniProtKB-UniRule"/>
</dbReference>
<comment type="pathway">
    <text evidence="2 19">Pyrimidine metabolism; UMP biosynthesis via de novo pathway; (S)-dihydroorotate from bicarbonate: step 1/3.</text>
</comment>
<dbReference type="UniPathway" id="UPA00068">
    <property type="reaction ID" value="UER00171"/>
</dbReference>
<comment type="domain">
    <text evidence="19">The large subunit is composed of 2 ATP-grasp domains that are involved in binding the 2 ATP molecules needed for carbamoyl phosphate synthesis. The N-terminal ATP-grasp domain (referred to as the carboxyphosphate synthetic component) catalyzes the ATP-dependent phosphorylation of hydrogencarbonate to carboxyphosphate and the subsequent nucleophilic attack by ammonia to form a carbamate intermediate. The C-terminal ATP-grasp domain (referred to as the carbamoyl phosphate synthetic component) then catalyzes the phosphorylation of carbamate with the second ATP to form the end product carbamoyl phosphate. The reactive and unstable enzyme intermediates are sequentially channeled from one active site to the next through the interior of the protein over a distance of at least 96 A.</text>
</comment>
<dbReference type="Gene3D" id="1.10.1030.10">
    <property type="entry name" value="Carbamoyl-phosphate synthetase, large subunit oligomerisation domain"/>
    <property type="match status" value="1"/>
</dbReference>
<feature type="binding site" evidence="19">
    <location>
        <position position="211"/>
    </location>
    <ligand>
        <name>ATP</name>
        <dbReference type="ChEBI" id="CHEBI:30616"/>
        <label>1</label>
    </ligand>
</feature>
<dbReference type="FunFam" id="1.10.1030.10:FF:000002">
    <property type="entry name" value="Carbamoyl-phosphate synthase large chain"/>
    <property type="match status" value="1"/>
</dbReference>
<dbReference type="InterPro" id="IPR005480">
    <property type="entry name" value="CPSase_lsu_oligo"/>
</dbReference>
<feature type="binding site" evidence="19">
    <location>
        <position position="728"/>
    </location>
    <ligand>
        <name>ATP</name>
        <dbReference type="ChEBI" id="CHEBI:30616"/>
        <label>2</label>
    </ligand>
</feature>
<feature type="binding site" evidence="19">
    <location>
        <position position="242"/>
    </location>
    <ligand>
        <name>ATP</name>
        <dbReference type="ChEBI" id="CHEBI:30616"/>
        <label>1</label>
    </ligand>
</feature>
<dbReference type="PROSITE" id="PS50975">
    <property type="entry name" value="ATP_GRASP"/>
    <property type="match status" value="2"/>
</dbReference>
<dbReference type="GO" id="GO:0005524">
    <property type="term" value="F:ATP binding"/>
    <property type="evidence" value="ECO:0007669"/>
    <property type="project" value="UniProtKB-UniRule"/>
</dbReference>
<feature type="binding site" evidence="19">
    <location>
        <position position="855"/>
    </location>
    <ligand>
        <name>Mn(2+)</name>
        <dbReference type="ChEBI" id="CHEBI:29035"/>
        <label>4</label>
    </ligand>
</feature>
<dbReference type="FunFam" id="3.30.470.20:FF:000007">
    <property type="entry name" value="Carbamoyl-phosphate synthase large chain"/>
    <property type="match status" value="1"/>
</dbReference>
<keyword evidence="8" id="KW-0479">Metal-binding</keyword>
<comment type="catalytic activity">
    <reaction evidence="16 19">
        <text>hydrogencarbonate + L-glutamine + 2 ATP + H2O = carbamoyl phosphate + L-glutamate + 2 ADP + phosphate + 2 H(+)</text>
        <dbReference type="Rhea" id="RHEA:18633"/>
        <dbReference type="ChEBI" id="CHEBI:15377"/>
        <dbReference type="ChEBI" id="CHEBI:15378"/>
        <dbReference type="ChEBI" id="CHEBI:17544"/>
        <dbReference type="ChEBI" id="CHEBI:29985"/>
        <dbReference type="ChEBI" id="CHEBI:30616"/>
        <dbReference type="ChEBI" id="CHEBI:43474"/>
        <dbReference type="ChEBI" id="CHEBI:58228"/>
        <dbReference type="ChEBI" id="CHEBI:58359"/>
        <dbReference type="ChEBI" id="CHEBI:456216"/>
        <dbReference type="EC" id="6.3.5.5"/>
    </reaction>
</comment>
<dbReference type="EC" id="6.3.4.16" evidence="19"/>
<feature type="binding site" evidence="19">
    <location>
        <position position="170"/>
    </location>
    <ligand>
        <name>ATP</name>
        <dbReference type="ChEBI" id="CHEBI:30616"/>
        <label>1</label>
    </ligand>
</feature>
<evidence type="ECO:0000256" key="16">
    <source>
        <dbReference type="ARBA" id="ARBA00048816"/>
    </source>
</evidence>
<feature type="binding site" evidence="19">
    <location>
        <position position="300"/>
    </location>
    <ligand>
        <name>Mg(2+)</name>
        <dbReference type="ChEBI" id="CHEBI:18420"/>
        <label>2</label>
    </ligand>
</feature>
<evidence type="ECO:0000256" key="15">
    <source>
        <dbReference type="ARBA" id="ARBA00047359"/>
    </source>
</evidence>
<feature type="binding site" evidence="19">
    <location>
        <position position="129"/>
    </location>
    <ligand>
        <name>ATP</name>
        <dbReference type="ChEBI" id="CHEBI:30616"/>
        <label>1</label>
    </ligand>
</feature>
<feature type="binding site" evidence="19">
    <location>
        <position position="302"/>
    </location>
    <ligand>
        <name>Mn(2+)</name>
        <dbReference type="ChEBI" id="CHEBI:29035"/>
        <label>2</label>
    </ligand>
</feature>
<name>A0A7C3DRJ4_MEIRU</name>
<feature type="binding site" evidence="19">
    <location>
        <position position="177"/>
    </location>
    <ligand>
        <name>ATP</name>
        <dbReference type="ChEBI" id="CHEBI:30616"/>
        <label>1</label>
    </ligand>
</feature>
<feature type="binding site" evidence="19">
    <location>
        <position position="300"/>
    </location>
    <ligand>
        <name>Mn(2+)</name>
        <dbReference type="ChEBI" id="CHEBI:29035"/>
        <label>2</label>
    </ligand>
</feature>
<feature type="binding site" evidence="19">
    <location>
        <position position="775"/>
    </location>
    <ligand>
        <name>ATP</name>
        <dbReference type="ChEBI" id="CHEBI:30616"/>
        <label>2</label>
    </ligand>
</feature>
<dbReference type="HAMAP" id="MF_01210_B">
    <property type="entry name" value="CPSase_L_chain_B"/>
    <property type="match status" value="1"/>
</dbReference>
<feature type="binding site" evidence="19">
    <location>
        <position position="244"/>
    </location>
    <ligand>
        <name>ATP</name>
        <dbReference type="ChEBI" id="CHEBI:30616"/>
        <label>1</label>
    </ligand>
</feature>
<feature type="binding site" evidence="19">
    <location>
        <position position="843"/>
    </location>
    <ligand>
        <name>Mn(2+)</name>
        <dbReference type="ChEBI" id="CHEBI:29035"/>
        <label>3</label>
    </ligand>
</feature>
<evidence type="ECO:0000256" key="17">
    <source>
        <dbReference type="ARBA" id="ARBA00057223"/>
    </source>
</evidence>
<comment type="cofactor">
    <cofactor evidence="19">
        <name>Mg(2+)</name>
        <dbReference type="ChEBI" id="CHEBI:18420"/>
    </cofactor>
    <cofactor evidence="19">
        <name>Mn(2+)</name>
        <dbReference type="ChEBI" id="CHEBI:29035"/>
    </cofactor>
    <text evidence="19">Binds 4 Mg(2+) or Mn(2+) ions per subunit.</text>
</comment>
<comment type="pathway">
    <text evidence="3 19">Amino-acid biosynthesis; L-arginine biosynthesis; carbamoyl phosphate from bicarbonate: step 1/1.</text>
</comment>
<dbReference type="GO" id="GO:0046872">
    <property type="term" value="F:metal ion binding"/>
    <property type="evidence" value="ECO:0007669"/>
    <property type="project" value="UniProtKB-KW"/>
</dbReference>
<feature type="binding site" evidence="19">
    <location>
        <position position="857"/>
    </location>
    <ligand>
        <name>Mg(2+)</name>
        <dbReference type="ChEBI" id="CHEBI:18420"/>
        <label>4</label>
    </ligand>
</feature>
<feature type="domain" description="MGS-like" evidence="21">
    <location>
        <begin position="951"/>
        <end position="1042"/>
    </location>
</feature>
<dbReference type="SMART" id="SM01096">
    <property type="entry name" value="CPSase_L_D3"/>
    <property type="match status" value="1"/>
</dbReference>
<evidence type="ECO:0000256" key="13">
    <source>
        <dbReference type="ARBA" id="ARBA00022975"/>
    </source>
</evidence>
<feature type="binding site" evidence="19">
    <location>
        <position position="209"/>
    </location>
    <ligand>
        <name>ATP</name>
        <dbReference type="ChEBI" id="CHEBI:30616"/>
        <label>1</label>
    </ligand>
</feature>
<evidence type="ECO:0000256" key="2">
    <source>
        <dbReference type="ARBA" id="ARBA00004812"/>
    </source>
</evidence>